<sequence>MTHAWFPAPVCTTDCVHAGVRRASPAVVALRIAAVVLVAPLLPLLGVPLPGRPRIQRGCCRLVLRCFGVRVSTVDGPIRNLSGVLVVSGHVSWLDVFVIGALSPGSFVARADLIRWPVLGLLARLMRIIPIDRYSLRGLPTVVDAVAARLRAGATVVAFPEGTTWCGRARGVFHPALFQAAVDAARPVQPLRIDYRDGEDAPSTLPAFVGDDTLLASIGRLLTARRTVARVQVGPLQLPGADRRELARRCQAAVGHYGRRGQSARTDAERGAVSGW</sequence>
<feature type="transmembrane region" description="Helical" evidence="6">
    <location>
        <begin position="28"/>
        <end position="47"/>
    </location>
</feature>
<dbReference type="GO" id="GO:0016746">
    <property type="term" value="F:acyltransferase activity"/>
    <property type="evidence" value="ECO:0007669"/>
    <property type="project" value="UniProtKB-KW"/>
</dbReference>
<keyword evidence="2" id="KW-0444">Lipid biosynthesis</keyword>
<keyword evidence="9" id="KW-1185">Reference proteome</keyword>
<keyword evidence="4" id="KW-0443">Lipid metabolism</keyword>
<dbReference type="PANTHER" id="PTHR10434:SF64">
    <property type="entry name" value="1-ACYL-SN-GLYCEROL-3-PHOSPHATE ACYLTRANSFERASE-RELATED"/>
    <property type="match status" value="1"/>
</dbReference>
<name>A0ABS5RK37_9MYCO</name>
<proteinExistence type="predicted"/>
<evidence type="ECO:0000256" key="1">
    <source>
        <dbReference type="ARBA" id="ARBA00005189"/>
    </source>
</evidence>
<protein>
    <submittedName>
        <fullName evidence="8">1-acyl-sn-glycerol-3-phosphate acyltransferase</fullName>
    </submittedName>
</protein>
<dbReference type="Proteomes" id="UP001519535">
    <property type="component" value="Unassembled WGS sequence"/>
</dbReference>
<accession>A0ABS5RK37</accession>
<dbReference type="SMART" id="SM00563">
    <property type="entry name" value="PlsC"/>
    <property type="match status" value="1"/>
</dbReference>
<evidence type="ECO:0000259" key="7">
    <source>
        <dbReference type="SMART" id="SM00563"/>
    </source>
</evidence>
<dbReference type="SUPFAM" id="SSF69593">
    <property type="entry name" value="Glycerol-3-phosphate (1)-acyltransferase"/>
    <property type="match status" value="1"/>
</dbReference>
<gene>
    <name evidence="8" type="ORF">KIH27_10325</name>
</gene>
<keyword evidence="5 8" id="KW-0012">Acyltransferase</keyword>
<evidence type="ECO:0000256" key="5">
    <source>
        <dbReference type="ARBA" id="ARBA00023315"/>
    </source>
</evidence>
<reference evidence="8 9" key="1">
    <citation type="submission" date="2021-05" db="EMBL/GenBank/DDBJ databases">
        <title>Mycobacterium acidophilum sp. nov., an extremely acid-tolerant member of the genus Mycobacterium.</title>
        <authorList>
            <person name="Xia J."/>
        </authorList>
    </citation>
    <scope>NUCLEOTIDE SEQUENCE [LARGE SCALE GENOMIC DNA]</scope>
    <source>
        <strain evidence="8 9">M1</strain>
    </source>
</reference>
<evidence type="ECO:0000313" key="9">
    <source>
        <dbReference type="Proteomes" id="UP001519535"/>
    </source>
</evidence>
<dbReference type="PANTHER" id="PTHR10434">
    <property type="entry name" value="1-ACYL-SN-GLYCEROL-3-PHOSPHATE ACYLTRANSFERASE"/>
    <property type="match status" value="1"/>
</dbReference>
<evidence type="ECO:0000313" key="8">
    <source>
        <dbReference type="EMBL" id="MBS9533979.1"/>
    </source>
</evidence>
<keyword evidence="6" id="KW-0812">Transmembrane</keyword>
<evidence type="ECO:0000256" key="3">
    <source>
        <dbReference type="ARBA" id="ARBA00022679"/>
    </source>
</evidence>
<organism evidence="8 9">
    <name type="scientific">Mycolicibacter acidiphilus</name>
    <dbReference type="NCBI Taxonomy" id="2835306"/>
    <lineage>
        <taxon>Bacteria</taxon>
        <taxon>Bacillati</taxon>
        <taxon>Actinomycetota</taxon>
        <taxon>Actinomycetes</taxon>
        <taxon>Mycobacteriales</taxon>
        <taxon>Mycobacteriaceae</taxon>
        <taxon>Mycolicibacter</taxon>
    </lineage>
</organism>
<evidence type="ECO:0000256" key="2">
    <source>
        <dbReference type="ARBA" id="ARBA00022516"/>
    </source>
</evidence>
<evidence type="ECO:0000256" key="4">
    <source>
        <dbReference type="ARBA" id="ARBA00023098"/>
    </source>
</evidence>
<keyword evidence="6" id="KW-0472">Membrane</keyword>
<feature type="domain" description="Phospholipid/glycerol acyltransferase" evidence="7">
    <location>
        <begin position="84"/>
        <end position="196"/>
    </location>
</feature>
<evidence type="ECO:0000256" key="6">
    <source>
        <dbReference type="SAM" id="Phobius"/>
    </source>
</evidence>
<keyword evidence="6" id="KW-1133">Transmembrane helix</keyword>
<dbReference type="Pfam" id="PF01553">
    <property type="entry name" value="Acyltransferase"/>
    <property type="match status" value="1"/>
</dbReference>
<dbReference type="CDD" id="cd07989">
    <property type="entry name" value="LPLAT_AGPAT-like"/>
    <property type="match status" value="1"/>
</dbReference>
<keyword evidence="3" id="KW-0808">Transferase</keyword>
<comment type="pathway">
    <text evidence="1">Lipid metabolism.</text>
</comment>
<comment type="caution">
    <text evidence="8">The sequence shown here is derived from an EMBL/GenBank/DDBJ whole genome shotgun (WGS) entry which is preliminary data.</text>
</comment>
<dbReference type="EMBL" id="JAHCLR010000016">
    <property type="protein sequence ID" value="MBS9533979.1"/>
    <property type="molecule type" value="Genomic_DNA"/>
</dbReference>
<dbReference type="InterPro" id="IPR002123">
    <property type="entry name" value="Plipid/glycerol_acylTrfase"/>
</dbReference>
<dbReference type="RefSeq" id="WP_214092857.1">
    <property type="nucleotide sequence ID" value="NZ_JAHCLR010000016.1"/>
</dbReference>